<dbReference type="GO" id="GO:0046872">
    <property type="term" value="F:metal ion binding"/>
    <property type="evidence" value="ECO:0007669"/>
    <property type="project" value="UniProtKB-KW"/>
</dbReference>
<dbReference type="PANTHER" id="PTHR31302">
    <property type="entry name" value="TRANSMEMBRANE PROTEIN WITH METALLOPHOSPHOESTERASE DOMAIN-RELATED"/>
    <property type="match status" value="1"/>
</dbReference>
<dbReference type="InterPro" id="IPR004843">
    <property type="entry name" value="Calcineurin-like_PHP"/>
</dbReference>
<feature type="region of interest" description="Disordered" evidence="3">
    <location>
        <begin position="491"/>
        <end position="526"/>
    </location>
</feature>
<keyword evidence="2" id="KW-0378">Hydrolase</keyword>
<dbReference type="Pfam" id="PF00149">
    <property type="entry name" value="Metallophos"/>
    <property type="match status" value="1"/>
</dbReference>
<evidence type="ECO:0000256" key="4">
    <source>
        <dbReference type="SAM" id="Phobius"/>
    </source>
</evidence>
<keyword evidence="1" id="KW-0479">Metal-binding</keyword>
<keyword evidence="4" id="KW-0812">Transmembrane</keyword>
<dbReference type="InterPro" id="IPR029052">
    <property type="entry name" value="Metallo-depent_PP-like"/>
</dbReference>
<dbReference type="OrthoDB" id="5241348at2"/>
<accession>A0A3A3YR94</accession>
<evidence type="ECO:0000256" key="1">
    <source>
        <dbReference type="ARBA" id="ARBA00022723"/>
    </source>
</evidence>
<feature type="domain" description="Calcineurin-like phosphoesterase" evidence="5">
    <location>
        <begin position="254"/>
        <end position="421"/>
    </location>
</feature>
<dbReference type="Proteomes" id="UP000265614">
    <property type="component" value="Unassembled WGS sequence"/>
</dbReference>
<dbReference type="SUPFAM" id="SSF56300">
    <property type="entry name" value="Metallo-dependent phosphatases"/>
    <property type="match status" value="1"/>
</dbReference>
<evidence type="ECO:0000259" key="5">
    <source>
        <dbReference type="Pfam" id="PF00149"/>
    </source>
</evidence>
<feature type="transmembrane region" description="Helical" evidence="4">
    <location>
        <begin position="140"/>
        <end position="160"/>
    </location>
</feature>
<evidence type="ECO:0000313" key="6">
    <source>
        <dbReference type="EMBL" id="RJK92762.1"/>
    </source>
</evidence>
<protein>
    <recommendedName>
        <fullName evidence="5">Calcineurin-like phosphoesterase domain-containing protein</fullName>
    </recommendedName>
</protein>
<dbReference type="PANTHER" id="PTHR31302:SF31">
    <property type="entry name" value="PHOSPHODIESTERASE YAEI"/>
    <property type="match status" value="1"/>
</dbReference>
<keyword evidence="4" id="KW-1133">Transmembrane helix</keyword>
<evidence type="ECO:0000313" key="7">
    <source>
        <dbReference type="Proteomes" id="UP000265614"/>
    </source>
</evidence>
<feature type="region of interest" description="Disordered" evidence="3">
    <location>
        <begin position="355"/>
        <end position="375"/>
    </location>
</feature>
<keyword evidence="7" id="KW-1185">Reference proteome</keyword>
<dbReference type="GO" id="GO:0009245">
    <property type="term" value="P:lipid A biosynthetic process"/>
    <property type="evidence" value="ECO:0007669"/>
    <property type="project" value="TreeGrafter"/>
</dbReference>
<name>A0A3A3YR94_9ACTN</name>
<sequence>MATTAGGPVTGPRDARALLAAARRGAGRARRSGPVRWAAVVVVALLGAWLGVLAAGTSTADVGPVEARLAVRPALQGETLLRVPPLGSVTLDTHAGPLRLDVQVVGVDPVAAQRIVQDPSRLTGIEARIVADVRDAVRALVVRVAVVAALGAALAVLLVLRRPRRALVGAGTTVAVLAASGGVAAATFDPRAIAQPRYEGLLTLAPTVVGSAEDIVADVGKYGQQLAQLVTNVTQLYDVASTLPAYAASDDTVRVLSVSDIHLNPVAFDVIASVSEQFQVDLIIDTGDLTDHGSSAEGRFAALVGDLGTPYVFIRGNHDSVTTEAAVEAQANTTVLREGQVVELAGLRIAGIGDPRFTPDKTTRDQDPAPTVEASGERLAESLRDAAEDGEPVDVALVHDPEAAAPLDGLVPLVLAGHGHEREVRALDGGTLLFEQGSTGGAGLRGLEGEDPTPIQLSVLYFDPATGDLQAWDDIDMGGLGLTSAEIDRHVVTEADEAEGSTVSTPGATPPAAPPAQTPAPAPAPR</sequence>
<evidence type="ECO:0000256" key="2">
    <source>
        <dbReference type="ARBA" id="ARBA00022801"/>
    </source>
</evidence>
<gene>
    <name evidence="6" type="ORF">D5H78_17990</name>
</gene>
<dbReference type="RefSeq" id="WP_119951897.1">
    <property type="nucleotide sequence ID" value="NZ_QZEZ01000012.1"/>
</dbReference>
<reference evidence="6 7" key="1">
    <citation type="submission" date="2018-09" db="EMBL/GenBank/DDBJ databases">
        <title>YIM 75000 draft genome.</title>
        <authorList>
            <person name="Tang S."/>
            <person name="Feng Y."/>
        </authorList>
    </citation>
    <scope>NUCLEOTIDE SEQUENCE [LARGE SCALE GENOMIC DNA]</scope>
    <source>
        <strain evidence="6 7">YIM 75000</strain>
    </source>
</reference>
<keyword evidence="4" id="KW-0472">Membrane</keyword>
<dbReference type="GO" id="GO:0008758">
    <property type="term" value="F:UDP-2,3-diacylglucosamine hydrolase activity"/>
    <property type="evidence" value="ECO:0007669"/>
    <property type="project" value="TreeGrafter"/>
</dbReference>
<dbReference type="GO" id="GO:0016020">
    <property type="term" value="C:membrane"/>
    <property type="evidence" value="ECO:0007669"/>
    <property type="project" value="GOC"/>
</dbReference>
<feature type="compositionally biased region" description="Basic and acidic residues" evidence="3">
    <location>
        <begin position="357"/>
        <end position="367"/>
    </location>
</feature>
<dbReference type="InterPro" id="IPR051158">
    <property type="entry name" value="Metallophosphoesterase_sf"/>
</dbReference>
<feature type="transmembrane region" description="Helical" evidence="4">
    <location>
        <begin position="37"/>
        <end position="56"/>
    </location>
</feature>
<evidence type="ECO:0000256" key="3">
    <source>
        <dbReference type="SAM" id="MobiDB-lite"/>
    </source>
</evidence>
<dbReference type="Gene3D" id="3.60.21.10">
    <property type="match status" value="1"/>
</dbReference>
<dbReference type="AlphaFoldDB" id="A0A3A3YR94"/>
<organism evidence="6 7">
    <name type="scientific">Vallicoccus soli</name>
    <dbReference type="NCBI Taxonomy" id="2339232"/>
    <lineage>
        <taxon>Bacteria</taxon>
        <taxon>Bacillati</taxon>
        <taxon>Actinomycetota</taxon>
        <taxon>Actinomycetes</taxon>
        <taxon>Motilibacterales</taxon>
        <taxon>Vallicoccaceae</taxon>
        <taxon>Vallicoccus</taxon>
    </lineage>
</organism>
<comment type="caution">
    <text evidence="6">The sequence shown here is derived from an EMBL/GenBank/DDBJ whole genome shotgun (WGS) entry which is preliminary data.</text>
</comment>
<proteinExistence type="predicted"/>
<dbReference type="EMBL" id="QZEZ01000012">
    <property type="protein sequence ID" value="RJK92762.1"/>
    <property type="molecule type" value="Genomic_DNA"/>
</dbReference>
<feature type="compositionally biased region" description="Pro residues" evidence="3">
    <location>
        <begin position="508"/>
        <end position="526"/>
    </location>
</feature>
<feature type="transmembrane region" description="Helical" evidence="4">
    <location>
        <begin position="167"/>
        <end position="188"/>
    </location>
</feature>